<dbReference type="Gene3D" id="1.10.10.60">
    <property type="entry name" value="Homeodomain-like"/>
    <property type="match status" value="2"/>
</dbReference>
<dbReference type="GO" id="GO:0003700">
    <property type="term" value="F:DNA-binding transcription factor activity"/>
    <property type="evidence" value="ECO:0007669"/>
    <property type="project" value="InterPro"/>
</dbReference>
<dbReference type="RefSeq" id="WP_147088493.1">
    <property type="nucleotide sequence ID" value="NZ_VORM01000058.1"/>
</dbReference>
<dbReference type="PROSITE" id="PS01124">
    <property type="entry name" value="HTH_ARAC_FAMILY_2"/>
    <property type="match status" value="1"/>
</dbReference>
<dbReference type="SMART" id="SM00342">
    <property type="entry name" value="HTH_ARAC"/>
    <property type="match status" value="1"/>
</dbReference>
<organism evidence="6 7">
    <name type="scientific">Subsaximicrobium wynnwilliamsii</name>
    <dbReference type="NCBI Taxonomy" id="291179"/>
    <lineage>
        <taxon>Bacteria</taxon>
        <taxon>Pseudomonadati</taxon>
        <taxon>Bacteroidota</taxon>
        <taxon>Flavobacteriia</taxon>
        <taxon>Flavobacteriales</taxon>
        <taxon>Flavobacteriaceae</taxon>
        <taxon>Subsaximicrobium</taxon>
    </lineage>
</organism>
<dbReference type="SUPFAM" id="SSF46689">
    <property type="entry name" value="Homeodomain-like"/>
    <property type="match status" value="1"/>
</dbReference>
<keyword evidence="4" id="KW-0812">Transmembrane</keyword>
<feature type="transmembrane region" description="Helical" evidence="4">
    <location>
        <begin position="33"/>
        <end position="54"/>
    </location>
</feature>
<keyword evidence="3" id="KW-0804">Transcription</keyword>
<feature type="transmembrane region" description="Helical" evidence="4">
    <location>
        <begin position="214"/>
        <end position="232"/>
    </location>
</feature>
<keyword evidence="7" id="KW-1185">Reference proteome</keyword>
<feature type="domain" description="HTH araC/xylS-type" evidence="5">
    <location>
        <begin position="264"/>
        <end position="368"/>
    </location>
</feature>
<dbReference type="AlphaFoldDB" id="A0A5C6ZC34"/>
<keyword evidence="4" id="KW-1133">Transmembrane helix</keyword>
<feature type="transmembrane region" description="Helical" evidence="4">
    <location>
        <begin position="137"/>
        <end position="160"/>
    </location>
</feature>
<dbReference type="PANTHER" id="PTHR43280">
    <property type="entry name" value="ARAC-FAMILY TRANSCRIPTIONAL REGULATOR"/>
    <property type="match status" value="1"/>
</dbReference>
<keyword evidence="1" id="KW-0805">Transcription regulation</keyword>
<feature type="transmembrane region" description="Helical" evidence="4">
    <location>
        <begin position="181"/>
        <end position="202"/>
    </location>
</feature>
<dbReference type="PRINTS" id="PR00032">
    <property type="entry name" value="HTHARAC"/>
</dbReference>
<evidence type="ECO:0000256" key="3">
    <source>
        <dbReference type="ARBA" id="ARBA00023163"/>
    </source>
</evidence>
<comment type="caution">
    <text evidence="6">The sequence shown here is derived from an EMBL/GenBank/DDBJ whole genome shotgun (WGS) entry which is preliminary data.</text>
</comment>
<evidence type="ECO:0000256" key="1">
    <source>
        <dbReference type="ARBA" id="ARBA00023015"/>
    </source>
</evidence>
<dbReference type="InterPro" id="IPR020449">
    <property type="entry name" value="Tscrpt_reg_AraC-type_HTH"/>
</dbReference>
<dbReference type="GO" id="GO:0043565">
    <property type="term" value="F:sequence-specific DNA binding"/>
    <property type="evidence" value="ECO:0007669"/>
    <property type="project" value="InterPro"/>
</dbReference>
<dbReference type="PANTHER" id="PTHR43280:SF29">
    <property type="entry name" value="ARAC-FAMILY TRANSCRIPTIONAL REGULATOR"/>
    <property type="match status" value="1"/>
</dbReference>
<proteinExistence type="predicted"/>
<feature type="transmembrane region" description="Helical" evidence="4">
    <location>
        <begin position="99"/>
        <end position="117"/>
    </location>
</feature>
<dbReference type="Pfam" id="PF12833">
    <property type="entry name" value="HTH_18"/>
    <property type="match status" value="1"/>
</dbReference>
<feature type="transmembrane region" description="Helical" evidence="4">
    <location>
        <begin position="6"/>
        <end position="26"/>
    </location>
</feature>
<evidence type="ECO:0000259" key="5">
    <source>
        <dbReference type="PROSITE" id="PS01124"/>
    </source>
</evidence>
<evidence type="ECO:0000313" key="6">
    <source>
        <dbReference type="EMBL" id="TXD86496.1"/>
    </source>
</evidence>
<sequence length="371" mass="43638">MTFSIIELLGVFVVFLFLFFATYLIISKTSKKLSNLIFAVYLIIIALDFTAYFYPKFITLSYSAEMLRMEGLAGLKAPLFYLYILSILYDNFKLKVKHILFFVPLLINLTIIFPNFFNVSIDKQELFFKNYYEQPEAIFVTFFGYIIGFTFLFAGVYQVIRYRKIIKQNYSNPNAFINYTWLKKFLIISFIISAITLAKSIYRFTYNNIETTNNLRITMLLFVIIFISWLFSKALFAPKIFQGIDASLFPLKVNIDEIEDLGIKKIERFMQENEPYLDSSLTLQKLANQLEIPSRELSILINQHMGKHFFDFVNEYRIKKATEKLRNTSSKKITIQEIMYDVGFNSKTPFNTAFKKHTDLTPSQYRKTIDN</sequence>
<gene>
    <name evidence="6" type="ORF">ESY86_20065</name>
</gene>
<evidence type="ECO:0000256" key="4">
    <source>
        <dbReference type="SAM" id="Phobius"/>
    </source>
</evidence>
<evidence type="ECO:0000313" key="7">
    <source>
        <dbReference type="Proteomes" id="UP000321578"/>
    </source>
</evidence>
<keyword evidence="2" id="KW-0238">DNA-binding</keyword>
<keyword evidence="4" id="KW-0472">Membrane</keyword>
<feature type="transmembrane region" description="Helical" evidence="4">
    <location>
        <begin position="74"/>
        <end position="92"/>
    </location>
</feature>
<dbReference type="InterPro" id="IPR009057">
    <property type="entry name" value="Homeodomain-like_sf"/>
</dbReference>
<reference evidence="6 7" key="1">
    <citation type="submission" date="2019-08" db="EMBL/GenBank/DDBJ databases">
        <title>Genomes of Subsaximicrobium wynnwilliamsii strains.</title>
        <authorList>
            <person name="Bowman J.P."/>
        </authorList>
    </citation>
    <scope>NUCLEOTIDE SEQUENCE [LARGE SCALE GENOMIC DNA]</scope>
    <source>
        <strain evidence="6 7">2-80-2</strain>
    </source>
</reference>
<dbReference type="InterPro" id="IPR018060">
    <property type="entry name" value="HTH_AraC"/>
</dbReference>
<dbReference type="EMBL" id="VORO01000056">
    <property type="protein sequence ID" value="TXD86496.1"/>
    <property type="molecule type" value="Genomic_DNA"/>
</dbReference>
<protein>
    <submittedName>
        <fullName evidence="6">Helix-turn-helix transcriptional regulator</fullName>
    </submittedName>
</protein>
<name>A0A5C6ZC34_9FLAO</name>
<dbReference type="Proteomes" id="UP000321578">
    <property type="component" value="Unassembled WGS sequence"/>
</dbReference>
<accession>A0A5C6ZC34</accession>
<evidence type="ECO:0000256" key="2">
    <source>
        <dbReference type="ARBA" id="ARBA00023125"/>
    </source>
</evidence>
<dbReference type="OrthoDB" id="9779074at2"/>